<comment type="similarity">
    <text evidence="2">Belongs to the bacterial solute-binding protein 2 family.</text>
</comment>
<dbReference type="InterPro" id="IPR025997">
    <property type="entry name" value="SBP_2_dom"/>
</dbReference>
<dbReference type="GO" id="GO:0030246">
    <property type="term" value="F:carbohydrate binding"/>
    <property type="evidence" value="ECO:0007669"/>
    <property type="project" value="TreeGrafter"/>
</dbReference>
<comment type="subcellular location">
    <subcellularLocation>
        <location evidence="1">Cell envelope</location>
    </subcellularLocation>
</comment>
<dbReference type="GO" id="GO:0030288">
    <property type="term" value="C:outer membrane-bounded periplasmic space"/>
    <property type="evidence" value="ECO:0007669"/>
    <property type="project" value="TreeGrafter"/>
</dbReference>
<dbReference type="Pfam" id="PF13407">
    <property type="entry name" value="Peripla_BP_4"/>
    <property type="match status" value="1"/>
</dbReference>
<protein>
    <submittedName>
        <fullName evidence="4">Monosaccharide ABC transporter substrate-binding protein, CUT2 family</fullName>
    </submittedName>
</protein>
<accession>A0A1H0W2S5</accession>
<organism evidence="4 5">
    <name type="scientific">Litchfieldia salsa</name>
    <dbReference type="NCBI Taxonomy" id="930152"/>
    <lineage>
        <taxon>Bacteria</taxon>
        <taxon>Bacillati</taxon>
        <taxon>Bacillota</taxon>
        <taxon>Bacilli</taxon>
        <taxon>Bacillales</taxon>
        <taxon>Bacillaceae</taxon>
        <taxon>Litchfieldia</taxon>
    </lineage>
</organism>
<dbReference type="RefSeq" id="WP_090856506.1">
    <property type="nucleotide sequence ID" value="NZ_FNJU01000009.1"/>
</dbReference>
<dbReference type="AlphaFoldDB" id="A0A1H0W2S5"/>
<dbReference type="OrthoDB" id="9800520at2"/>
<proteinExistence type="inferred from homology"/>
<dbReference type="SUPFAM" id="SSF53822">
    <property type="entry name" value="Periplasmic binding protein-like I"/>
    <property type="match status" value="1"/>
</dbReference>
<feature type="domain" description="Periplasmic binding protein" evidence="3">
    <location>
        <begin position="53"/>
        <end position="294"/>
    </location>
</feature>
<dbReference type="InterPro" id="IPR050555">
    <property type="entry name" value="Bact_Solute-Bind_Prot2"/>
</dbReference>
<gene>
    <name evidence="4" type="ORF">SAMN05216565_1093</name>
</gene>
<dbReference type="Gene3D" id="3.40.50.2300">
    <property type="match status" value="2"/>
</dbReference>
<evidence type="ECO:0000256" key="1">
    <source>
        <dbReference type="ARBA" id="ARBA00004196"/>
    </source>
</evidence>
<evidence type="ECO:0000313" key="5">
    <source>
        <dbReference type="Proteomes" id="UP000199159"/>
    </source>
</evidence>
<evidence type="ECO:0000313" key="4">
    <source>
        <dbReference type="EMBL" id="SDP85037.1"/>
    </source>
</evidence>
<evidence type="ECO:0000256" key="2">
    <source>
        <dbReference type="ARBA" id="ARBA00007639"/>
    </source>
</evidence>
<keyword evidence="5" id="KW-1185">Reference proteome</keyword>
<dbReference type="Proteomes" id="UP000199159">
    <property type="component" value="Unassembled WGS sequence"/>
</dbReference>
<reference evidence="5" key="1">
    <citation type="submission" date="2016-10" db="EMBL/GenBank/DDBJ databases">
        <authorList>
            <person name="Varghese N."/>
            <person name="Submissions S."/>
        </authorList>
    </citation>
    <scope>NUCLEOTIDE SEQUENCE [LARGE SCALE GENOMIC DNA]</scope>
    <source>
        <strain evidence="5">IBRC-M10078</strain>
    </source>
</reference>
<dbReference type="STRING" id="930152.SAMN05216565_1093"/>
<dbReference type="InterPro" id="IPR028082">
    <property type="entry name" value="Peripla_BP_I"/>
</dbReference>
<sequence length="334" mass="36971">MKKLLVVYGILIASFLMYLYQYQTRELPAVFDQEDEKVQGEVEDTYVMVTFMVGIEYWKEVVKGFEDAAEALNVSVEYRGATQYDVNEQITVLEQVIARKPAGIALTAIHPERLNATINKAIEAGIPVVLFDSNAPDSKAAAFYGTNNFIAGEKAAHQMAKLVGNDGKVGVITLPNQSNHIERVNGFQQTLKEEYPNIQVVDVKDGKAEKLLSKQAAIEMMKAHSDLKGLFVTEANGGVGVAEAKAQLNRQIEIISFDTDKETLDMVENGSISATMAQGTWNMGYWSLQYLFHLQNDLILSKSKLFTDDATSTVTMDTGITVVTKENVGEFYAR</sequence>
<name>A0A1H0W2S5_9BACI</name>
<dbReference type="PANTHER" id="PTHR30036:SF7">
    <property type="entry name" value="ABC TRANSPORTER PERIPLASMIC-BINDING PROTEIN YPHF"/>
    <property type="match status" value="1"/>
</dbReference>
<dbReference type="PANTHER" id="PTHR30036">
    <property type="entry name" value="D-XYLOSE-BINDING PERIPLASMIC PROTEIN"/>
    <property type="match status" value="1"/>
</dbReference>
<evidence type="ECO:0000259" key="3">
    <source>
        <dbReference type="Pfam" id="PF13407"/>
    </source>
</evidence>
<dbReference type="EMBL" id="FNJU01000009">
    <property type="protein sequence ID" value="SDP85037.1"/>
    <property type="molecule type" value="Genomic_DNA"/>
</dbReference>
<dbReference type="CDD" id="cd19969">
    <property type="entry name" value="PBP1_ABC_sugar_binding-like"/>
    <property type="match status" value="1"/>
</dbReference>